<name>A0A7W3WJ73_9ACTN</name>
<dbReference type="Gene3D" id="3.40.50.2300">
    <property type="match status" value="1"/>
</dbReference>
<sequence length="216" mass="23877">MNASRTRVPVSIHSADPLTQAGVVSSLRCDPTVELLDEGREDAASAGDEVAMVLTDRLSDGTEKRLRSLARDPRRRVVLVSDRLREAEMMRVIDSGVRVVVWRQQATPGRLVSAVHTAARGESLVPADLLARLLAETRRLYRSTVAEPGTRPADGLTARELDVLRLVANGMETREIAERLAYSERTVKSVLHGMMTRLQLRNRAHAVAYALREGHL</sequence>
<keyword evidence="1" id="KW-0805">Transcription regulation</keyword>
<evidence type="ECO:0000259" key="4">
    <source>
        <dbReference type="PROSITE" id="PS50043"/>
    </source>
</evidence>
<accession>A0A7W3WJ73</accession>
<reference evidence="6" key="1">
    <citation type="submission" date="2020-05" db="EMBL/GenBank/DDBJ databases">
        <title>Classification of alakaliphilic streptomycetes isolated from an alkaline soil next to Lonar Crater, India and a proposal for the recognition of Streptomyces alkaliterrae sp. nov.</title>
        <authorList>
            <person name="Golinska P."/>
        </authorList>
    </citation>
    <scope>NUCLEOTIDE SEQUENCE [LARGE SCALE GENOMIC DNA]</scope>
    <source>
        <strain evidence="6">OF3</strain>
    </source>
</reference>
<evidence type="ECO:0000256" key="1">
    <source>
        <dbReference type="ARBA" id="ARBA00023015"/>
    </source>
</evidence>
<evidence type="ECO:0000313" key="5">
    <source>
        <dbReference type="EMBL" id="MBB1253304.1"/>
    </source>
</evidence>
<dbReference type="GO" id="GO:0006355">
    <property type="term" value="P:regulation of DNA-templated transcription"/>
    <property type="evidence" value="ECO:0007669"/>
    <property type="project" value="InterPro"/>
</dbReference>
<feature type="domain" description="HTH luxR-type" evidence="4">
    <location>
        <begin position="149"/>
        <end position="214"/>
    </location>
</feature>
<dbReference type="InterPro" id="IPR039420">
    <property type="entry name" value="WalR-like"/>
</dbReference>
<gene>
    <name evidence="5" type="ORF">H3146_07950</name>
</gene>
<dbReference type="InterPro" id="IPR016032">
    <property type="entry name" value="Sig_transdc_resp-reg_C-effctor"/>
</dbReference>
<dbReference type="PANTHER" id="PTHR43214:SF24">
    <property type="entry name" value="TRANSCRIPTIONAL REGULATORY PROTEIN NARL-RELATED"/>
    <property type="match status" value="1"/>
</dbReference>
<dbReference type="PANTHER" id="PTHR43214">
    <property type="entry name" value="TWO-COMPONENT RESPONSE REGULATOR"/>
    <property type="match status" value="1"/>
</dbReference>
<dbReference type="InterPro" id="IPR000792">
    <property type="entry name" value="Tscrpt_reg_LuxR_C"/>
</dbReference>
<evidence type="ECO:0000313" key="6">
    <source>
        <dbReference type="Proteomes" id="UP000525686"/>
    </source>
</evidence>
<keyword evidence="3" id="KW-0804">Transcription</keyword>
<dbReference type="RefSeq" id="WP_181353907.1">
    <property type="nucleotide sequence ID" value="NZ_JABJWZ010000046.1"/>
</dbReference>
<keyword evidence="2" id="KW-0238">DNA-binding</keyword>
<dbReference type="SMART" id="SM00421">
    <property type="entry name" value="HTH_LUXR"/>
    <property type="match status" value="1"/>
</dbReference>
<evidence type="ECO:0000256" key="3">
    <source>
        <dbReference type="ARBA" id="ARBA00023163"/>
    </source>
</evidence>
<dbReference type="EMBL" id="JABJWZ010000046">
    <property type="protein sequence ID" value="MBB1253304.1"/>
    <property type="molecule type" value="Genomic_DNA"/>
</dbReference>
<proteinExistence type="predicted"/>
<dbReference type="CDD" id="cd06170">
    <property type="entry name" value="LuxR_C_like"/>
    <property type="match status" value="1"/>
</dbReference>
<comment type="caution">
    <text evidence="5">The sequence shown here is derived from an EMBL/GenBank/DDBJ whole genome shotgun (WGS) entry which is preliminary data.</text>
</comment>
<dbReference type="AlphaFoldDB" id="A0A7W3WJ73"/>
<dbReference type="PROSITE" id="PS50043">
    <property type="entry name" value="HTH_LUXR_2"/>
    <property type="match status" value="1"/>
</dbReference>
<dbReference type="PRINTS" id="PR00038">
    <property type="entry name" value="HTHLUXR"/>
</dbReference>
<dbReference type="Proteomes" id="UP000525686">
    <property type="component" value="Unassembled WGS sequence"/>
</dbReference>
<dbReference type="Pfam" id="PF00196">
    <property type="entry name" value="GerE"/>
    <property type="match status" value="1"/>
</dbReference>
<dbReference type="SUPFAM" id="SSF46894">
    <property type="entry name" value="C-terminal effector domain of the bipartite response regulators"/>
    <property type="match status" value="1"/>
</dbReference>
<organism evidence="5 6">
    <name type="scientific">Streptomyces alkaliterrae</name>
    <dbReference type="NCBI Taxonomy" id="2213162"/>
    <lineage>
        <taxon>Bacteria</taxon>
        <taxon>Bacillati</taxon>
        <taxon>Actinomycetota</taxon>
        <taxon>Actinomycetes</taxon>
        <taxon>Kitasatosporales</taxon>
        <taxon>Streptomycetaceae</taxon>
        <taxon>Streptomyces</taxon>
    </lineage>
</organism>
<evidence type="ECO:0000256" key="2">
    <source>
        <dbReference type="ARBA" id="ARBA00023125"/>
    </source>
</evidence>
<dbReference type="GO" id="GO:0003677">
    <property type="term" value="F:DNA binding"/>
    <property type="evidence" value="ECO:0007669"/>
    <property type="project" value="UniProtKB-KW"/>
</dbReference>
<protein>
    <submittedName>
        <fullName evidence="5">Response regulator transcription factor</fullName>
    </submittedName>
</protein>